<dbReference type="Proteomes" id="UP000308760">
    <property type="component" value="Unassembled WGS sequence"/>
</dbReference>
<evidence type="ECO:0000313" key="10">
    <source>
        <dbReference type="EMBL" id="THV40815.1"/>
    </source>
</evidence>
<dbReference type="OrthoDB" id="5185254at2"/>
<name>A0A4S8QD45_9ACTN</name>
<evidence type="ECO:0000259" key="9">
    <source>
        <dbReference type="Pfam" id="PF01850"/>
    </source>
</evidence>
<keyword evidence="5 8" id="KW-0378">Hydrolase</keyword>
<sequence>MLRRTRRPRGAAEDSVVTQYLGDTSALSRWGLEPVKARLDPLLRRGLISICDATEYEMLFTARDHAEREQLKSVMIPAFPWVPMGDNVFADVLDLQQRLTQHGKHRCASMVDAMLAVVAAREGLTILHYDRDFATIAEVTGQPVEWVVEPGTV</sequence>
<evidence type="ECO:0000256" key="6">
    <source>
        <dbReference type="ARBA" id="ARBA00022842"/>
    </source>
</evidence>
<dbReference type="GO" id="GO:0016787">
    <property type="term" value="F:hydrolase activity"/>
    <property type="evidence" value="ECO:0007669"/>
    <property type="project" value="UniProtKB-KW"/>
</dbReference>
<dbReference type="EC" id="3.1.-.-" evidence="8"/>
<dbReference type="PANTHER" id="PTHR33653:SF1">
    <property type="entry name" value="RIBONUCLEASE VAPC2"/>
    <property type="match status" value="1"/>
</dbReference>
<dbReference type="InterPro" id="IPR029060">
    <property type="entry name" value="PIN-like_dom_sf"/>
</dbReference>
<evidence type="ECO:0000256" key="3">
    <source>
        <dbReference type="ARBA" id="ARBA00022722"/>
    </source>
</evidence>
<dbReference type="EMBL" id="STGY01000055">
    <property type="protein sequence ID" value="THV40815.1"/>
    <property type="molecule type" value="Genomic_DNA"/>
</dbReference>
<feature type="binding site" evidence="8">
    <location>
        <position position="23"/>
    </location>
    <ligand>
        <name>Mg(2+)</name>
        <dbReference type="ChEBI" id="CHEBI:18420"/>
    </ligand>
</feature>
<evidence type="ECO:0000313" key="11">
    <source>
        <dbReference type="Proteomes" id="UP000308760"/>
    </source>
</evidence>
<keyword evidence="6 8" id="KW-0460">Magnesium</keyword>
<accession>A0A4S8QD45</accession>
<feature type="domain" description="PIN" evidence="9">
    <location>
        <begin position="23"/>
        <end position="138"/>
    </location>
</feature>
<dbReference type="GO" id="GO:0000287">
    <property type="term" value="F:magnesium ion binding"/>
    <property type="evidence" value="ECO:0007669"/>
    <property type="project" value="UniProtKB-UniRule"/>
</dbReference>
<dbReference type="InterPro" id="IPR050556">
    <property type="entry name" value="Type_II_TA_system_RNase"/>
</dbReference>
<dbReference type="GO" id="GO:0004540">
    <property type="term" value="F:RNA nuclease activity"/>
    <property type="evidence" value="ECO:0007669"/>
    <property type="project" value="InterPro"/>
</dbReference>
<evidence type="ECO:0000256" key="1">
    <source>
        <dbReference type="ARBA" id="ARBA00001946"/>
    </source>
</evidence>
<evidence type="ECO:0000256" key="5">
    <source>
        <dbReference type="ARBA" id="ARBA00022801"/>
    </source>
</evidence>
<keyword evidence="11" id="KW-1185">Reference proteome</keyword>
<proteinExistence type="inferred from homology"/>
<dbReference type="PANTHER" id="PTHR33653">
    <property type="entry name" value="RIBONUCLEASE VAPC2"/>
    <property type="match status" value="1"/>
</dbReference>
<evidence type="ECO:0000256" key="4">
    <source>
        <dbReference type="ARBA" id="ARBA00022723"/>
    </source>
</evidence>
<dbReference type="InterPro" id="IPR022907">
    <property type="entry name" value="VapC_family"/>
</dbReference>
<organism evidence="10 11">
    <name type="scientific">Glycomyces buryatensis</name>
    <dbReference type="NCBI Taxonomy" id="2570927"/>
    <lineage>
        <taxon>Bacteria</taxon>
        <taxon>Bacillati</taxon>
        <taxon>Actinomycetota</taxon>
        <taxon>Actinomycetes</taxon>
        <taxon>Glycomycetales</taxon>
        <taxon>Glycomycetaceae</taxon>
        <taxon>Glycomyces</taxon>
    </lineage>
</organism>
<dbReference type="Pfam" id="PF01850">
    <property type="entry name" value="PIN"/>
    <property type="match status" value="1"/>
</dbReference>
<dbReference type="InterPro" id="IPR002716">
    <property type="entry name" value="PIN_dom"/>
</dbReference>
<comment type="cofactor">
    <cofactor evidence="1 8">
        <name>Mg(2+)</name>
        <dbReference type="ChEBI" id="CHEBI:18420"/>
    </cofactor>
</comment>
<comment type="similarity">
    <text evidence="7 8">Belongs to the PINc/VapC protein family.</text>
</comment>
<dbReference type="GO" id="GO:0090729">
    <property type="term" value="F:toxin activity"/>
    <property type="evidence" value="ECO:0007669"/>
    <property type="project" value="UniProtKB-KW"/>
</dbReference>
<reference evidence="10 11" key="2">
    <citation type="submission" date="2019-05" db="EMBL/GenBank/DDBJ databases">
        <title>Glycomyces buryatensis sp. nov.</title>
        <authorList>
            <person name="Nikitina E."/>
        </authorList>
    </citation>
    <scope>NUCLEOTIDE SEQUENCE [LARGE SCALE GENOMIC DNA]</scope>
    <source>
        <strain evidence="10 11">18</strain>
    </source>
</reference>
<dbReference type="HAMAP" id="MF_00265">
    <property type="entry name" value="VapC_Nob1"/>
    <property type="match status" value="1"/>
</dbReference>
<keyword evidence="2 8" id="KW-1277">Toxin-antitoxin system</keyword>
<comment type="caution">
    <text evidence="10">The sequence shown here is derived from an EMBL/GenBank/DDBJ whole genome shotgun (WGS) entry which is preliminary data.</text>
</comment>
<evidence type="ECO:0000256" key="2">
    <source>
        <dbReference type="ARBA" id="ARBA00022649"/>
    </source>
</evidence>
<protein>
    <recommendedName>
        <fullName evidence="8">Ribonuclease VapC</fullName>
        <shortName evidence="8">RNase VapC</shortName>
        <ecNumber evidence="8">3.1.-.-</ecNumber>
    </recommendedName>
    <alternativeName>
        <fullName evidence="8">Toxin VapC</fullName>
    </alternativeName>
</protein>
<dbReference type="CDD" id="cd18755">
    <property type="entry name" value="PIN_MtVapC3_VapC21-like"/>
    <property type="match status" value="1"/>
</dbReference>
<dbReference type="SUPFAM" id="SSF88723">
    <property type="entry name" value="PIN domain-like"/>
    <property type="match status" value="1"/>
</dbReference>
<reference evidence="11" key="1">
    <citation type="submission" date="2019-04" db="EMBL/GenBank/DDBJ databases">
        <title>Nocardioides xinjiangensis sp. nov.</title>
        <authorList>
            <person name="Liu S."/>
        </authorList>
    </citation>
    <scope>NUCLEOTIDE SEQUENCE [LARGE SCALE GENOMIC DNA]</scope>
    <source>
        <strain evidence="11">18</strain>
    </source>
</reference>
<keyword evidence="8" id="KW-0800">Toxin</keyword>
<feature type="binding site" evidence="8">
    <location>
        <position position="112"/>
    </location>
    <ligand>
        <name>Mg(2+)</name>
        <dbReference type="ChEBI" id="CHEBI:18420"/>
    </ligand>
</feature>
<evidence type="ECO:0000256" key="7">
    <source>
        <dbReference type="ARBA" id="ARBA00038093"/>
    </source>
</evidence>
<comment type="function">
    <text evidence="8">Toxic component of a toxin-antitoxin (TA) system. An RNase.</text>
</comment>
<gene>
    <name evidence="8" type="primary">vapC</name>
    <name evidence="10" type="ORF">FAB82_14300</name>
</gene>
<dbReference type="Gene3D" id="3.40.50.1010">
    <property type="entry name" value="5'-nuclease"/>
    <property type="match status" value="1"/>
</dbReference>
<keyword evidence="3 8" id="KW-0540">Nuclease</keyword>
<keyword evidence="4 8" id="KW-0479">Metal-binding</keyword>
<dbReference type="AlphaFoldDB" id="A0A4S8QD45"/>
<evidence type="ECO:0000256" key="8">
    <source>
        <dbReference type="HAMAP-Rule" id="MF_00265"/>
    </source>
</evidence>